<proteinExistence type="predicted"/>
<dbReference type="EMBL" id="UINC01037575">
    <property type="protein sequence ID" value="SVB33274.1"/>
    <property type="molecule type" value="Genomic_DNA"/>
</dbReference>
<feature type="non-terminal residue" evidence="2">
    <location>
        <position position="61"/>
    </location>
</feature>
<protein>
    <submittedName>
        <fullName evidence="2">Uncharacterized protein</fullName>
    </submittedName>
</protein>
<evidence type="ECO:0000256" key="1">
    <source>
        <dbReference type="SAM" id="Phobius"/>
    </source>
</evidence>
<feature type="transmembrane region" description="Helical" evidence="1">
    <location>
        <begin position="38"/>
        <end position="57"/>
    </location>
</feature>
<keyword evidence="1" id="KW-0812">Transmembrane</keyword>
<reference evidence="2" key="1">
    <citation type="submission" date="2018-05" db="EMBL/GenBank/DDBJ databases">
        <authorList>
            <person name="Lanie J.A."/>
            <person name="Ng W.-L."/>
            <person name="Kazmierczak K.M."/>
            <person name="Andrzejewski T.M."/>
            <person name="Davidsen T.M."/>
            <person name="Wayne K.J."/>
            <person name="Tettelin H."/>
            <person name="Glass J.I."/>
            <person name="Rusch D."/>
            <person name="Podicherti R."/>
            <person name="Tsui H.-C.T."/>
            <person name="Winkler M.E."/>
        </authorList>
    </citation>
    <scope>NUCLEOTIDE SEQUENCE</scope>
</reference>
<organism evidence="2">
    <name type="scientific">marine metagenome</name>
    <dbReference type="NCBI Taxonomy" id="408172"/>
    <lineage>
        <taxon>unclassified sequences</taxon>
        <taxon>metagenomes</taxon>
        <taxon>ecological metagenomes</taxon>
    </lineage>
</organism>
<dbReference type="AlphaFoldDB" id="A0A382D5H7"/>
<evidence type="ECO:0000313" key="2">
    <source>
        <dbReference type="EMBL" id="SVB33274.1"/>
    </source>
</evidence>
<name>A0A382D5H7_9ZZZZ</name>
<keyword evidence="1" id="KW-1133">Transmembrane helix</keyword>
<gene>
    <name evidence="2" type="ORF">METZ01_LOCUS186128</name>
</gene>
<keyword evidence="1" id="KW-0472">Membrane</keyword>
<accession>A0A382D5H7</accession>
<sequence>MFKNVTRPDDAPYLYKNSNMNGITTKYANRQPEAKRPIMGAVIVLPTFISFSFSAGFRKLT</sequence>